<evidence type="ECO:0000313" key="2">
    <source>
        <dbReference type="Proteomes" id="UP000596857"/>
    </source>
</evidence>
<proteinExistence type="predicted"/>
<evidence type="ECO:0000313" key="1">
    <source>
        <dbReference type="EMBL" id="NOU82806.1"/>
    </source>
</evidence>
<evidence type="ECO:0008006" key="3">
    <source>
        <dbReference type="Google" id="ProtNLM"/>
    </source>
</evidence>
<sequence length="64" mass="7919">MNEWNFKLQKGCLQQRRTLLQQLVDYSDLMEEAIKKEDLELYEKMEREFICIVEQLEFVGKRYK</sequence>
<keyword evidence="2" id="KW-1185">Reference proteome</keyword>
<dbReference type="Proteomes" id="UP000596857">
    <property type="component" value="Unassembled WGS sequence"/>
</dbReference>
<accession>A0ABX1YRU9</accession>
<protein>
    <recommendedName>
        <fullName evidence="3">IDEAL domain-containing protein</fullName>
    </recommendedName>
</protein>
<organism evidence="1 2">
    <name type="scientific">Paenibacillus phytohabitans</name>
    <dbReference type="NCBI Taxonomy" id="2654978"/>
    <lineage>
        <taxon>Bacteria</taxon>
        <taxon>Bacillati</taxon>
        <taxon>Bacillota</taxon>
        <taxon>Bacilli</taxon>
        <taxon>Bacillales</taxon>
        <taxon>Paenibacillaceae</taxon>
        <taxon>Paenibacillus</taxon>
    </lineage>
</organism>
<gene>
    <name evidence="1" type="ORF">GC101_28485</name>
</gene>
<name>A0ABX1YRU9_9BACL</name>
<comment type="caution">
    <text evidence="1">The sequence shown here is derived from an EMBL/GenBank/DDBJ whole genome shotgun (WGS) entry which is preliminary data.</text>
</comment>
<dbReference type="EMBL" id="WHOB01000086">
    <property type="protein sequence ID" value="NOU82806.1"/>
    <property type="molecule type" value="Genomic_DNA"/>
</dbReference>
<dbReference type="RefSeq" id="WP_171720100.1">
    <property type="nucleotide sequence ID" value="NZ_WHOB01000086.1"/>
</dbReference>
<reference evidence="1 2" key="1">
    <citation type="submission" date="2019-10" db="EMBL/GenBank/DDBJ databases">
        <title>Description of Paenibacillus terricola sp. nov.</title>
        <authorList>
            <person name="Carlier A."/>
            <person name="Qi S."/>
        </authorList>
    </citation>
    <scope>NUCLEOTIDE SEQUENCE [LARGE SCALE GENOMIC DNA]</scope>
    <source>
        <strain evidence="1 2">LMG 31459</strain>
    </source>
</reference>